<evidence type="ECO:0000256" key="7">
    <source>
        <dbReference type="HAMAP-Rule" id="MF_02065"/>
    </source>
</evidence>
<dbReference type="Proteomes" id="UP000192468">
    <property type="component" value="Unassembled WGS sequence"/>
</dbReference>
<evidence type="ECO:0000256" key="3">
    <source>
        <dbReference type="ARBA" id="ARBA00022989"/>
    </source>
</evidence>
<proteinExistence type="inferred from homology"/>
<organism evidence="8 9">
    <name type="scientific">Clostridium acidisoli DSM 12555</name>
    <dbReference type="NCBI Taxonomy" id="1121291"/>
    <lineage>
        <taxon>Bacteria</taxon>
        <taxon>Bacillati</taxon>
        <taxon>Bacillota</taxon>
        <taxon>Clostridia</taxon>
        <taxon>Eubacteriales</taxon>
        <taxon>Clostridiaceae</taxon>
        <taxon>Clostridium</taxon>
    </lineage>
</organism>
<dbReference type="GO" id="GO:0008932">
    <property type="term" value="F:lytic endotransglycosylase activity"/>
    <property type="evidence" value="ECO:0007669"/>
    <property type="project" value="UniProtKB-UniRule"/>
</dbReference>
<keyword evidence="1 7" id="KW-1003">Cell membrane</keyword>
<keyword evidence="5 7" id="KW-0456">Lyase</keyword>
<dbReference type="STRING" id="1121291.SAMN02745134_01321"/>
<dbReference type="Gene3D" id="3.30.1490.480">
    <property type="entry name" value="Endolytic murein transglycosylase"/>
    <property type="match status" value="2"/>
</dbReference>
<protein>
    <recommendedName>
        <fullName evidence="7">Endolytic murein transglycosylase</fullName>
        <ecNumber evidence="7">4.2.2.29</ecNumber>
    </recommendedName>
    <alternativeName>
        <fullName evidence="7">Peptidoglycan lytic transglycosylase</fullName>
    </alternativeName>
    <alternativeName>
        <fullName evidence="7">Peptidoglycan polymerization terminase</fullName>
    </alternativeName>
</protein>
<evidence type="ECO:0000313" key="8">
    <source>
        <dbReference type="EMBL" id="SMC21510.1"/>
    </source>
</evidence>
<evidence type="ECO:0000256" key="2">
    <source>
        <dbReference type="ARBA" id="ARBA00022692"/>
    </source>
</evidence>
<keyword evidence="6 7" id="KW-0961">Cell wall biogenesis/degradation</keyword>
<dbReference type="FunFam" id="3.30.1490.480:FF:000010">
    <property type="entry name" value="Endolytic murein transglycosylase"/>
    <property type="match status" value="1"/>
</dbReference>
<dbReference type="GO" id="GO:0005886">
    <property type="term" value="C:plasma membrane"/>
    <property type="evidence" value="ECO:0007669"/>
    <property type="project" value="UniProtKB-UniRule"/>
</dbReference>
<dbReference type="RefSeq" id="WP_242950497.1">
    <property type="nucleotide sequence ID" value="NZ_FWXH01000003.1"/>
</dbReference>
<dbReference type="GO" id="GO:0009252">
    <property type="term" value="P:peptidoglycan biosynthetic process"/>
    <property type="evidence" value="ECO:0007669"/>
    <property type="project" value="UniProtKB-UniRule"/>
</dbReference>
<dbReference type="PANTHER" id="PTHR30518:SF2">
    <property type="entry name" value="ENDOLYTIC MUREIN TRANSGLYCOSYLASE"/>
    <property type="match status" value="1"/>
</dbReference>
<gene>
    <name evidence="7" type="primary">mltG</name>
    <name evidence="8" type="ORF">SAMN02745134_01321</name>
</gene>
<comment type="similarity">
    <text evidence="7">Belongs to the transglycosylase MltG family.</text>
</comment>
<evidence type="ECO:0000256" key="4">
    <source>
        <dbReference type="ARBA" id="ARBA00023136"/>
    </source>
</evidence>
<comment type="function">
    <text evidence="7">Functions as a peptidoglycan terminase that cleaves nascent peptidoglycan strands endolytically to terminate their elongation.</text>
</comment>
<reference evidence="8 9" key="1">
    <citation type="submission" date="2017-04" db="EMBL/GenBank/DDBJ databases">
        <authorList>
            <person name="Afonso C.L."/>
            <person name="Miller P.J."/>
            <person name="Scott M.A."/>
            <person name="Spackman E."/>
            <person name="Goraichik I."/>
            <person name="Dimitrov K.M."/>
            <person name="Suarez D.L."/>
            <person name="Swayne D.E."/>
        </authorList>
    </citation>
    <scope>NUCLEOTIDE SEQUENCE [LARGE SCALE GENOMIC DNA]</scope>
    <source>
        <strain evidence="8 9">DSM 12555</strain>
    </source>
</reference>
<feature type="site" description="Important for catalytic activity" evidence="7">
    <location>
        <position position="227"/>
    </location>
</feature>
<dbReference type="AlphaFoldDB" id="A0A1W1XCD3"/>
<dbReference type="NCBIfam" id="TIGR00247">
    <property type="entry name" value="endolytic transglycosylase MltG"/>
    <property type="match status" value="1"/>
</dbReference>
<dbReference type="EC" id="4.2.2.29" evidence="7"/>
<evidence type="ECO:0000256" key="6">
    <source>
        <dbReference type="ARBA" id="ARBA00023316"/>
    </source>
</evidence>
<evidence type="ECO:0000313" key="9">
    <source>
        <dbReference type="Proteomes" id="UP000192468"/>
    </source>
</evidence>
<sequence length="341" mass="38981">MYKTKNKLKILSIIIVVLVVIALSFSLYVKHSLEHPFKVTNNKEFEVKKGDTFYSIIARLNSQGLMDNPLISKAYIKYNKVPGVIKPGLYMLSKDISLNKFIQDLSVGAYDKNYLKVTIPEGFNLAQIADRLQERGIISKDAFIKACEDYKTPSYIKEDSKRKYKLEGFLFPDTYELKKGMQGNDIIKLMLSHFENQMSLLQKKDKITIDKNDYDKIINMASIIELEAYKDEDRSVIASVFYNRLSKNMKLQSNVTVEYALGQHKEKLYNKDISVNSPYNTYVVNGLPEGPISSPGIKSIKAAVEPSNTNYLYFLSYENGVSYFTADYNAFLAEKKKLQGD</sequence>
<keyword evidence="9" id="KW-1185">Reference proteome</keyword>
<evidence type="ECO:0000256" key="1">
    <source>
        <dbReference type="ARBA" id="ARBA00022475"/>
    </source>
</evidence>
<keyword evidence="3 7" id="KW-1133">Transmembrane helix</keyword>
<dbReference type="GO" id="GO:0071555">
    <property type="term" value="P:cell wall organization"/>
    <property type="evidence" value="ECO:0007669"/>
    <property type="project" value="UniProtKB-KW"/>
</dbReference>
<dbReference type="EMBL" id="FWXH01000003">
    <property type="protein sequence ID" value="SMC21510.1"/>
    <property type="molecule type" value="Genomic_DNA"/>
</dbReference>
<dbReference type="CDD" id="cd08010">
    <property type="entry name" value="MltG_like"/>
    <property type="match status" value="1"/>
</dbReference>
<accession>A0A1W1XCD3</accession>
<keyword evidence="2 7" id="KW-0812">Transmembrane</keyword>
<keyword evidence="4 7" id="KW-0472">Membrane</keyword>
<name>A0A1W1XCD3_9CLOT</name>
<dbReference type="PANTHER" id="PTHR30518">
    <property type="entry name" value="ENDOLYTIC MUREIN TRANSGLYCOSYLASE"/>
    <property type="match status" value="1"/>
</dbReference>
<dbReference type="InterPro" id="IPR003770">
    <property type="entry name" value="MLTG-like"/>
</dbReference>
<evidence type="ECO:0000256" key="5">
    <source>
        <dbReference type="ARBA" id="ARBA00023239"/>
    </source>
</evidence>
<dbReference type="HAMAP" id="MF_02065">
    <property type="entry name" value="MltG"/>
    <property type="match status" value="1"/>
</dbReference>
<comment type="catalytic activity">
    <reaction evidence="7">
        <text>a peptidoglycan chain = a peptidoglycan chain with N-acetyl-1,6-anhydromuramyl-[peptide] at the reducing end + a peptidoglycan chain with N-acetylglucosamine at the non-reducing end.</text>
        <dbReference type="EC" id="4.2.2.29"/>
    </reaction>
</comment>
<dbReference type="Pfam" id="PF02618">
    <property type="entry name" value="YceG"/>
    <property type="match status" value="1"/>
</dbReference>